<sequence>MAIFAQNHTGISQASKILVTGGTGFLGAYILKELVQQGYNVRAIKRSSSRLPFFIDAEVLRKVEWVEGDILDVISLADAMEGVDTVIHCAAIVSFHHSDRSQMYRVNVEGTKNVVNVALEQQVQRFVYISSVAAIGRKITGTVVDESAKWENNKANTHYAISKFYAELEVWRGFSEGLQGVILNPATVLGYGDWNQGSCGLFKSAYNEFKWYSRGVNGFADVEDVARATVALMESDITDERFIICNDNWPFRKLFDTMADCFGKKRPSKEATPFLAGLAWRLEKVKSIVTGKKPLLTKESAKVANSFTRFSNEKLLKALPGFSYRPLEETIKRACKMYMQAK</sequence>
<dbReference type="SUPFAM" id="SSF51735">
    <property type="entry name" value="NAD(P)-binding Rossmann-fold domains"/>
    <property type="match status" value="1"/>
</dbReference>
<dbReference type="Proteomes" id="UP001357452">
    <property type="component" value="Unassembled WGS sequence"/>
</dbReference>
<keyword evidence="3" id="KW-1185">Reference proteome</keyword>
<dbReference type="EMBL" id="JAZGLY010000004">
    <property type="protein sequence ID" value="MEE6187349.1"/>
    <property type="molecule type" value="Genomic_DNA"/>
</dbReference>
<evidence type="ECO:0000313" key="2">
    <source>
        <dbReference type="EMBL" id="MEE6187349.1"/>
    </source>
</evidence>
<comment type="caution">
    <text evidence="2">The sequence shown here is derived from an EMBL/GenBank/DDBJ whole genome shotgun (WGS) entry which is preliminary data.</text>
</comment>
<dbReference type="InterPro" id="IPR036291">
    <property type="entry name" value="NAD(P)-bd_dom_sf"/>
</dbReference>
<reference evidence="2 3" key="1">
    <citation type="submission" date="2024-01" db="EMBL/GenBank/DDBJ databases">
        <title>Niabella digestum sp. nov., isolated from waste digestion system.</title>
        <authorList>
            <person name="Zhang L."/>
        </authorList>
    </citation>
    <scope>NUCLEOTIDE SEQUENCE [LARGE SCALE GENOMIC DNA]</scope>
    <source>
        <strain evidence="2 3">A18</strain>
    </source>
</reference>
<name>A0ABU7RH85_9BACT</name>
<evidence type="ECO:0000259" key="1">
    <source>
        <dbReference type="Pfam" id="PF01370"/>
    </source>
</evidence>
<dbReference type="RefSeq" id="WP_330974906.1">
    <property type="nucleotide sequence ID" value="NZ_JAZGLY010000004.1"/>
</dbReference>
<accession>A0ABU7RH85</accession>
<proteinExistence type="predicted"/>
<feature type="domain" description="NAD-dependent epimerase/dehydratase" evidence="1">
    <location>
        <begin position="17"/>
        <end position="236"/>
    </location>
</feature>
<gene>
    <name evidence="2" type="ORF">V2H41_08695</name>
</gene>
<dbReference type="PANTHER" id="PTHR48079:SF6">
    <property type="entry name" value="NAD(P)-BINDING DOMAIN-CONTAINING PROTEIN-RELATED"/>
    <property type="match status" value="1"/>
</dbReference>
<dbReference type="PANTHER" id="PTHR48079">
    <property type="entry name" value="PROTEIN YEEZ"/>
    <property type="match status" value="1"/>
</dbReference>
<protein>
    <submittedName>
        <fullName evidence="2">SDR family NAD(P)-dependent oxidoreductase</fullName>
    </submittedName>
</protein>
<evidence type="ECO:0000313" key="3">
    <source>
        <dbReference type="Proteomes" id="UP001357452"/>
    </source>
</evidence>
<organism evidence="2 3">
    <name type="scientific">Niabella digestorum</name>
    <dbReference type="NCBI Taxonomy" id="3117701"/>
    <lineage>
        <taxon>Bacteria</taxon>
        <taxon>Pseudomonadati</taxon>
        <taxon>Bacteroidota</taxon>
        <taxon>Chitinophagia</taxon>
        <taxon>Chitinophagales</taxon>
        <taxon>Chitinophagaceae</taxon>
        <taxon>Niabella</taxon>
    </lineage>
</organism>
<dbReference type="InterPro" id="IPR051783">
    <property type="entry name" value="NAD(P)-dependent_oxidoreduct"/>
</dbReference>
<dbReference type="Pfam" id="PF01370">
    <property type="entry name" value="Epimerase"/>
    <property type="match status" value="1"/>
</dbReference>
<dbReference type="Gene3D" id="3.40.50.720">
    <property type="entry name" value="NAD(P)-binding Rossmann-like Domain"/>
    <property type="match status" value="1"/>
</dbReference>
<dbReference type="InterPro" id="IPR001509">
    <property type="entry name" value="Epimerase_deHydtase"/>
</dbReference>